<dbReference type="OrthoDB" id="5982228at2759"/>
<accession>A0A1R1XLC3</accession>
<feature type="transmembrane region" description="Helical" evidence="5">
    <location>
        <begin position="388"/>
        <end position="409"/>
    </location>
</feature>
<feature type="transmembrane region" description="Helical" evidence="5">
    <location>
        <begin position="173"/>
        <end position="200"/>
    </location>
</feature>
<feature type="transmembrane region" description="Helical" evidence="5">
    <location>
        <begin position="20"/>
        <end position="43"/>
    </location>
</feature>
<keyword evidence="7" id="KW-1185">Reference proteome</keyword>
<feature type="transmembrane region" description="Helical" evidence="5">
    <location>
        <begin position="255"/>
        <end position="278"/>
    </location>
</feature>
<comment type="caution">
    <text evidence="6">The sequence shown here is derived from an EMBL/GenBank/DDBJ whole genome shotgun (WGS) entry which is preliminary data.</text>
</comment>
<feature type="transmembrane region" description="Helical" evidence="5">
    <location>
        <begin position="94"/>
        <end position="125"/>
    </location>
</feature>
<keyword evidence="3 5" id="KW-1133">Transmembrane helix</keyword>
<dbReference type="Gene3D" id="1.20.1740.10">
    <property type="entry name" value="Amino acid/polyamine transporter I"/>
    <property type="match status" value="1"/>
</dbReference>
<feature type="transmembrane region" description="Helical" evidence="5">
    <location>
        <begin position="298"/>
        <end position="323"/>
    </location>
</feature>
<organism evidence="6 7">
    <name type="scientific">Smittium culicis</name>
    <dbReference type="NCBI Taxonomy" id="133412"/>
    <lineage>
        <taxon>Eukaryota</taxon>
        <taxon>Fungi</taxon>
        <taxon>Fungi incertae sedis</taxon>
        <taxon>Zoopagomycota</taxon>
        <taxon>Kickxellomycotina</taxon>
        <taxon>Harpellomycetes</taxon>
        <taxon>Harpellales</taxon>
        <taxon>Legeriomycetaceae</taxon>
        <taxon>Smittium</taxon>
    </lineage>
</organism>
<proteinExistence type="predicted"/>
<evidence type="ECO:0000256" key="3">
    <source>
        <dbReference type="ARBA" id="ARBA00022989"/>
    </source>
</evidence>
<dbReference type="PIRSF" id="PIRSF006060">
    <property type="entry name" value="AA_transporter"/>
    <property type="match status" value="1"/>
</dbReference>
<comment type="subcellular location">
    <subcellularLocation>
        <location evidence="1">Membrane</location>
        <topology evidence="1">Multi-pass membrane protein</topology>
    </subcellularLocation>
</comment>
<dbReference type="GO" id="GO:0015179">
    <property type="term" value="F:L-amino acid transmembrane transporter activity"/>
    <property type="evidence" value="ECO:0007669"/>
    <property type="project" value="TreeGrafter"/>
</dbReference>
<name>A0A1R1XLC3_9FUNG</name>
<protein>
    <submittedName>
        <fullName evidence="6">High-affinity methionine permease</fullName>
    </submittedName>
</protein>
<feature type="transmembrane region" description="Helical" evidence="5">
    <location>
        <begin position="146"/>
        <end position="167"/>
    </location>
</feature>
<dbReference type="Pfam" id="PF13520">
    <property type="entry name" value="AA_permease_2"/>
    <property type="match status" value="1"/>
</dbReference>
<gene>
    <name evidence="6" type="ORF">AYI70_g7290</name>
</gene>
<evidence type="ECO:0000256" key="2">
    <source>
        <dbReference type="ARBA" id="ARBA00022692"/>
    </source>
</evidence>
<dbReference type="InterPro" id="IPR050598">
    <property type="entry name" value="AminoAcid_Transporter"/>
</dbReference>
<dbReference type="STRING" id="133412.A0A1R1XLC3"/>
<dbReference type="PANTHER" id="PTHR11785:SF353">
    <property type="entry name" value="METHIONINE TRANSPORTER (EUROFUNG)"/>
    <property type="match status" value="1"/>
</dbReference>
<evidence type="ECO:0000256" key="4">
    <source>
        <dbReference type="ARBA" id="ARBA00023136"/>
    </source>
</evidence>
<sequence length="513" mass="57050">MGKDSYHVEPVRSIGVFSATAVSISLMIGSGIFSTPALVLNLVRVPLMVVIMYILGGLFSLGGAFAFIELGIMYPENGGTLRYLAHSFQKPRLMISYLFSWSMIMLIAPASSAANGPVFAQYWLYAIFGGPNMKNLYPKIFENIDWISRGIAFILILFLTTINMLSVKWSLRFINVLTVIKICVLTVICFTGILCLVGAIKFEKNNNWSNGFKGAESNLGAYASALNKVFFSYDGWSSISYSVGEMINPAKKLPISATMAVLSVSLFYTLSVVSYFTVVPLEVVANAKEVLAAEFTSVIFGTITGRIVLPLFIGLSVVGSIAAEIFSIGRVVSSAAQLGFLPDGRAKLATYHPKLKTPIRALAFNFFLTTIFLFAPPPGDVFSLLVDFFQYPTWMFYGLAAVGCVYLRFKYPNHPNRKYKAFLPLTICFIFVTCYMCVFPFFPFSKSDSTYPYYLAPVLGISSLIIGLIPFYLRMYWYADKHNLDFTAWAKEDYSEMNNFSLTTIENVSFVTK</sequence>
<feature type="transmembrane region" description="Helical" evidence="5">
    <location>
        <begin position="357"/>
        <end position="376"/>
    </location>
</feature>
<keyword evidence="2 5" id="KW-0812">Transmembrane</keyword>
<dbReference type="EMBL" id="LSSN01002692">
    <property type="protein sequence ID" value="OMJ15408.1"/>
    <property type="molecule type" value="Genomic_DNA"/>
</dbReference>
<reference evidence="6 7" key="1">
    <citation type="submission" date="2017-01" db="EMBL/GenBank/DDBJ databases">
        <authorList>
            <person name="Mah S.A."/>
            <person name="Swanson W.J."/>
            <person name="Moy G.W."/>
            <person name="Vacquier V.D."/>
        </authorList>
    </citation>
    <scope>NUCLEOTIDE SEQUENCE [LARGE SCALE GENOMIC DNA]</scope>
    <source>
        <strain evidence="6 7">GSMNP</strain>
    </source>
</reference>
<evidence type="ECO:0000256" key="1">
    <source>
        <dbReference type="ARBA" id="ARBA00004141"/>
    </source>
</evidence>
<evidence type="ECO:0000313" key="6">
    <source>
        <dbReference type="EMBL" id="OMJ15408.1"/>
    </source>
</evidence>
<dbReference type="AlphaFoldDB" id="A0A1R1XLC3"/>
<dbReference type="InterPro" id="IPR002293">
    <property type="entry name" value="AA/rel_permease1"/>
</dbReference>
<feature type="transmembrane region" description="Helical" evidence="5">
    <location>
        <begin position="50"/>
        <end position="74"/>
    </location>
</feature>
<feature type="transmembrane region" description="Helical" evidence="5">
    <location>
        <begin position="454"/>
        <end position="473"/>
    </location>
</feature>
<evidence type="ECO:0000256" key="5">
    <source>
        <dbReference type="SAM" id="Phobius"/>
    </source>
</evidence>
<evidence type="ECO:0000313" key="7">
    <source>
        <dbReference type="Proteomes" id="UP000187283"/>
    </source>
</evidence>
<feature type="transmembrane region" description="Helical" evidence="5">
    <location>
        <begin position="421"/>
        <end position="442"/>
    </location>
</feature>
<dbReference type="Proteomes" id="UP000187283">
    <property type="component" value="Unassembled WGS sequence"/>
</dbReference>
<dbReference type="GO" id="GO:0016020">
    <property type="term" value="C:membrane"/>
    <property type="evidence" value="ECO:0007669"/>
    <property type="project" value="UniProtKB-SubCell"/>
</dbReference>
<keyword evidence="4 5" id="KW-0472">Membrane</keyword>
<dbReference type="PANTHER" id="PTHR11785">
    <property type="entry name" value="AMINO ACID TRANSPORTER"/>
    <property type="match status" value="1"/>
</dbReference>